<sequence>MESAPVWDDICRVCGQLFMMGFDSTEVTTQIKELIEDYYLETILLTAKILGQLTKLPSWS</sequence>
<comment type="caution">
    <text evidence="1">The sequence shown here is derived from an EMBL/GenBank/DDBJ whole genome shotgun (WGS) entry which is preliminary data.</text>
</comment>
<evidence type="ECO:0000313" key="1">
    <source>
        <dbReference type="EMBL" id="KAL2056513.1"/>
    </source>
</evidence>
<dbReference type="EMBL" id="JBHFEH010000007">
    <property type="protein sequence ID" value="KAL2056513.1"/>
    <property type="molecule type" value="Genomic_DNA"/>
</dbReference>
<dbReference type="Proteomes" id="UP001590951">
    <property type="component" value="Unassembled WGS sequence"/>
</dbReference>
<keyword evidence="2" id="KW-1185">Reference proteome</keyword>
<accession>A0ABR4BKN7</accession>
<protein>
    <submittedName>
        <fullName evidence="1">Uncharacterized protein</fullName>
    </submittedName>
</protein>
<name>A0ABR4BKN7_9LECA</name>
<proteinExistence type="predicted"/>
<organism evidence="1 2">
    <name type="scientific">Lepraria finkii</name>
    <dbReference type="NCBI Taxonomy" id="1340010"/>
    <lineage>
        <taxon>Eukaryota</taxon>
        <taxon>Fungi</taxon>
        <taxon>Dikarya</taxon>
        <taxon>Ascomycota</taxon>
        <taxon>Pezizomycotina</taxon>
        <taxon>Lecanoromycetes</taxon>
        <taxon>OSLEUM clade</taxon>
        <taxon>Lecanoromycetidae</taxon>
        <taxon>Lecanorales</taxon>
        <taxon>Lecanorineae</taxon>
        <taxon>Stereocaulaceae</taxon>
        <taxon>Lepraria</taxon>
    </lineage>
</organism>
<gene>
    <name evidence="1" type="ORF">ABVK25_002907</name>
</gene>
<evidence type="ECO:0000313" key="2">
    <source>
        <dbReference type="Proteomes" id="UP001590951"/>
    </source>
</evidence>
<reference evidence="1 2" key="1">
    <citation type="submission" date="2024-09" db="EMBL/GenBank/DDBJ databases">
        <title>Rethinking Asexuality: The Enigmatic Case of Functional Sexual Genes in Lepraria (Stereocaulaceae).</title>
        <authorList>
            <person name="Doellman M."/>
            <person name="Sun Y."/>
            <person name="Barcenas-Pena A."/>
            <person name="Lumbsch H.T."/>
            <person name="Grewe F."/>
        </authorList>
    </citation>
    <scope>NUCLEOTIDE SEQUENCE [LARGE SCALE GENOMIC DNA]</scope>
    <source>
        <strain evidence="1 2">Grewe 0041</strain>
    </source>
</reference>